<gene>
    <name evidence="3" type="primary">pilV</name>
    <name evidence="3" type="ORF">COA71_03545</name>
</gene>
<comment type="caution">
    <text evidence="3">The sequence shown here is derived from an EMBL/GenBank/DDBJ whole genome shotgun (WGS) entry which is preliminary data.</text>
</comment>
<dbReference type="Pfam" id="PF07963">
    <property type="entry name" value="N_methyl"/>
    <property type="match status" value="1"/>
</dbReference>
<protein>
    <submittedName>
        <fullName evidence="3">Type IV pilus modification protein PilV</fullName>
    </submittedName>
</protein>
<dbReference type="InterPro" id="IPR012902">
    <property type="entry name" value="N_methyl_site"/>
</dbReference>
<keyword evidence="1" id="KW-1133">Transmembrane helix</keyword>
<keyword evidence="1" id="KW-0472">Membrane</keyword>
<accession>A0A2A5CGS8</accession>
<dbReference type="EMBL" id="NVWI01000002">
    <property type="protein sequence ID" value="PCJ42596.1"/>
    <property type="molecule type" value="Genomic_DNA"/>
</dbReference>
<dbReference type="NCBIfam" id="TIGR02523">
    <property type="entry name" value="type_IV_pilV"/>
    <property type="match status" value="1"/>
</dbReference>
<sequence length="170" mass="18750">MKMKGLKKGFYSPGFSLIEVLISLSILAAGLLGMTALQNEALQFNQAAFTDSQAQFLINDMVERIRANRGNNTYAIGFIENTPTASVNCEATTCTSNQMATWDIAQWRALVESTVASDGVTYLPSGESQILFNTTSQTYIVSVRYDWNQLGESELNNDGRRTISVTTRIQ</sequence>
<dbReference type="NCBIfam" id="TIGR02532">
    <property type="entry name" value="IV_pilin_GFxxxE"/>
    <property type="match status" value="1"/>
</dbReference>
<reference evidence="4" key="1">
    <citation type="submission" date="2017-08" db="EMBL/GenBank/DDBJ databases">
        <title>A dynamic microbial community with high functional redundancy inhabits the cold, oxic subseafloor aquifer.</title>
        <authorList>
            <person name="Tully B.J."/>
            <person name="Wheat C.G."/>
            <person name="Glazer B.T."/>
            <person name="Huber J.A."/>
        </authorList>
    </citation>
    <scope>NUCLEOTIDE SEQUENCE [LARGE SCALE GENOMIC DNA]</scope>
</reference>
<feature type="domain" description="Type IV pilin Tt1218-like" evidence="2">
    <location>
        <begin position="36"/>
        <end position="104"/>
    </location>
</feature>
<dbReference type="InterPro" id="IPR013362">
    <property type="entry name" value="Pilus_4_PilV"/>
</dbReference>
<evidence type="ECO:0000256" key="1">
    <source>
        <dbReference type="SAM" id="Phobius"/>
    </source>
</evidence>
<keyword evidence="1" id="KW-0812">Transmembrane</keyword>
<evidence type="ECO:0000313" key="3">
    <source>
        <dbReference type="EMBL" id="PCJ42596.1"/>
    </source>
</evidence>
<dbReference type="InterPro" id="IPR054402">
    <property type="entry name" value="Tt1218-like_dom"/>
</dbReference>
<dbReference type="Proteomes" id="UP000228987">
    <property type="component" value="Unassembled WGS sequence"/>
</dbReference>
<evidence type="ECO:0000259" key="2">
    <source>
        <dbReference type="Pfam" id="PF22150"/>
    </source>
</evidence>
<proteinExistence type="predicted"/>
<dbReference type="Pfam" id="PF22150">
    <property type="entry name" value="Tt1218-like"/>
    <property type="match status" value="1"/>
</dbReference>
<dbReference type="AlphaFoldDB" id="A0A2A5CGS8"/>
<organism evidence="3 4">
    <name type="scientific">SAR86 cluster bacterium</name>
    <dbReference type="NCBI Taxonomy" id="2030880"/>
    <lineage>
        <taxon>Bacteria</taxon>
        <taxon>Pseudomonadati</taxon>
        <taxon>Pseudomonadota</taxon>
        <taxon>Gammaproteobacteria</taxon>
        <taxon>SAR86 cluster</taxon>
    </lineage>
</organism>
<name>A0A2A5CGS8_9GAMM</name>
<evidence type="ECO:0000313" key="4">
    <source>
        <dbReference type="Proteomes" id="UP000228987"/>
    </source>
</evidence>
<feature type="transmembrane region" description="Helical" evidence="1">
    <location>
        <begin position="12"/>
        <end position="37"/>
    </location>
</feature>